<dbReference type="EMBL" id="CP011391">
    <property type="protein sequence ID" value="AMK53678.1"/>
    <property type="molecule type" value="Genomic_DNA"/>
</dbReference>
<dbReference type="KEGG" id="fro:AALO17_05440"/>
<keyword evidence="2" id="KW-1185">Reference proteome</keyword>
<dbReference type="STRING" id="1702221.AALO17_05440"/>
<dbReference type="AlphaFoldDB" id="A0A140DSQ1"/>
<gene>
    <name evidence="1" type="ORF">AALO17_05440</name>
</gene>
<evidence type="ECO:0000313" key="2">
    <source>
        <dbReference type="Proteomes" id="UP000069771"/>
    </source>
</evidence>
<proteinExistence type="predicted"/>
<dbReference type="Proteomes" id="UP000069771">
    <property type="component" value="Chromosome"/>
</dbReference>
<name>A0A140DSQ1_9FIRM</name>
<accession>A0A140DSQ1</accession>
<organism evidence="1 2">
    <name type="scientific">Faecalibaculum rodentium</name>
    <dbReference type="NCBI Taxonomy" id="1702221"/>
    <lineage>
        <taxon>Bacteria</taxon>
        <taxon>Bacillati</taxon>
        <taxon>Bacillota</taxon>
        <taxon>Erysipelotrichia</taxon>
        <taxon>Erysipelotrichales</taxon>
        <taxon>Erysipelotrichaceae</taxon>
        <taxon>Faecalibaculum</taxon>
    </lineage>
</organism>
<reference evidence="1 2" key="1">
    <citation type="journal article" date="2016" name="Gut Pathog.">
        <title>Whole genome sequencing of "Faecalibaculum rodentium" ALO17, isolated from C57BL/6J laboratory mouse feces.</title>
        <authorList>
            <person name="Lim S."/>
            <person name="Chang D.H."/>
            <person name="Ahn S."/>
            <person name="Kim B.C."/>
        </authorList>
    </citation>
    <scope>NUCLEOTIDE SEQUENCE [LARGE SCALE GENOMIC DNA]</scope>
    <source>
        <strain evidence="1 2">Alo17</strain>
    </source>
</reference>
<sequence>MYFPLLRVSGTRGCIPDLVQNEGGTEKNRQPVSLWSRLPSWVIA</sequence>
<evidence type="ECO:0000313" key="1">
    <source>
        <dbReference type="EMBL" id="AMK53678.1"/>
    </source>
</evidence>
<protein>
    <submittedName>
        <fullName evidence="1">Uncharacterized protein</fullName>
    </submittedName>
</protein>